<feature type="domain" description="ABC transporter" evidence="10">
    <location>
        <begin position="8"/>
        <end position="255"/>
    </location>
</feature>
<dbReference type="InterPro" id="IPR027417">
    <property type="entry name" value="P-loop_NTPase"/>
</dbReference>
<dbReference type="eggNOG" id="COG0444">
    <property type="taxonomic scope" value="Bacteria"/>
</dbReference>
<evidence type="ECO:0000256" key="4">
    <source>
        <dbReference type="ARBA" id="ARBA00022475"/>
    </source>
</evidence>
<dbReference type="PANTHER" id="PTHR43297:SF14">
    <property type="entry name" value="ATPASE AAA-TYPE CORE DOMAIN-CONTAINING PROTEIN"/>
    <property type="match status" value="1"/>
</dbReference>
<evidence type="ECO:0000313" key="11">
    <source>
        <dbReference type="EMBL" id="ADM98040.1"/>
    </source>
</evidence>
<gene>
    <name evidence="11" type="ordered locus">Dda3937_02914</name>
</gene>
<dbReference type="InterPro" id="IPR003439">
    <property type="entry name" value="ABC_transporter-like_ATP-bd"/>
</dbReference>
<dbReference type="Gene3D" id="3.40.50.300">
    <property type="entry name" value="P-loop containing nucleotide triphosphate hydrolases"/>
    <property type="match status" value="1"/>
</dbReference>
<dbReference type="PROSITE" id="PS00211">
    <property type="entry name" value="ABC_TRANSPORTER_1"/>
    <property type="match status" value="1"/>
</dbReference>
<comment type="similarity">
    <text evidence="2">Belongs to the ABC transporter superfamily.</text>
</comment>
<dbReference type="InterPro" id="IPR003593">
    <property type="entry name" value="AAA+_ATPase"/>
</dbReference>
<dbReference type="InterPro" id="IPR013563">
    <property type="entry name" value="Oligopep_ABC_C"/>
</dbReference>
<keyword evidence="3" id="KW-0813">Transport</keyword>
<keyword evidence="7 11" id="KW-0067">ATP-binding</keyword>
<name>E0SL05_DICD3</name>
<dbReference type="FunFam" id="3.40.50.300:FF:000016">
    <property type="entry name" value="Oligopeptide ABC transporter ATP-binding component"/>
    <property type="match status" value="1"/>
</dbReference>
<dbReference type="STRING" id="198628.Dda3937_02914"/>
<comment type="subcellular location">
    <subcellularLocation>
        <location evidence="1">Cell inner membrane</location>
        <topology evidence="1">Peripheral membrane protein</topology>
    </subcellularLocation>
</comment>
<evidence type="ECO:0000256" key="5">
    <source>
        <dbReference type="ARBA" id="ARBA00022519"/>
    </source>
</evidence>
<organism evidence="11 12">
    <name type="scientific">Dickeya dadantii (strain 3937)</name>
    <name type="common">Erwinia chrysanthemi (strain 3937)</name>
    <dbReference type="NCBI Taxonomy" id="198628"/>
    <lineage>
        <taxon>Bacteria</taxon>
        <taxon>Pseudomonadati</taxon>
        <taxon>Pseudomonadota</taxon>
        <taxon>Gammaproteobacteria</taxon>
        <taxon>Enterobacterales</taxon>
        <taxon>Pectobacteriaceae</taxon>
        <taxon>Dickeya</taxon>
    </lineage>
</organism>
<dbReference type="GO" id="GO:0005886">
    <property type="term" value="C:plasma membrane"/>
    <property type="evidence" value="ECO:0007669"/>
    <property type="project" value="UniProtKB-SubCell"/>
</dbReference>
<dbReference type="HOGENOM" id="CLU_000604_1_23_6"/>
<dbReference type="InterPro" id="IPR050388">
    <property type="entry name" value="ABC_Ni/Peptide_Import"/>
</dbReference>
<protein>
    <submittedName>
        <fullName evidence="11">Opine transporter, ATP-binding component</fullName>
    </submittedName>
</protein>
<dbReference type="Pfam" id="PF00005">
    <property type="entry name" value="ABC_tran"/>
    <property type="match status" value="1"/>
</dbReference>
<evidence type="ECO:0000256" key="2">
    <source>
        <dbReference type="ARBA" id="ARBA00005417"/>
    </source>
</evidence>
<dbReference type="GO" id="GO:0005524">
    <property type="term" value="F:ATP binding"/>
    <property type="evidence" value="ECO:0007669"/>
    <property type="project" value="UniProtKB-KW"/>
</dbReference>
<keyword evidence="12" id="KW-1185">Reference proteome</keyword>
<dbReference type="AlphaFoldDB" id="E0SL05"/>
<evidence type="ECO:0000313" key="12">
    <source>
        <dbReference type="Proteomes" id="UP000006859"/>
    </source>
</evidence>
<dbReference type="Proteomes" id="UP000006859">
    <property type="component" value="Chromosome"/>
</dbReference>
<evidence type="ECO:0000259" key="10">
    <source>
        <dbReference type="PROSITE" id="PS50893"/>
    </source>
</evidence>
<dbReference type="EMBL" id="CP002038">
    <property type="protein sequence ID" value="ADM98040.1"/>
    <property type="molecule type" value="Genomic_DNA"/>
</dbReference>
<dbReference type="GO" id="GO:0016887">
    <property type="term" value="F:ATP hydrolysis activity"/>
    <property type="evidence" value="ECO:0007669"/>
    <property type="project" value="InterPro"/>
</dbReference>
<dbReference type="CDD" id="cd03257">
    <property type="entry name" value="ABC_NikE_OppD_transporters"/>
    <property type="match status" value="1"/>
</dbReference>
<keyword evidence="6" id="KW-0547">Nucleotide-binding</keyword>
<dbReference type="GO" id="GO:0015833">
    <property type="term" value="P:peptide transport"/>
    <property type="evidence" value="ECO:0007669"/>
    <property type="project" value="InterPro"/>
</dbReference>
<dbReference type="RefSeq" id="WP_013317500.1">
    <property type="nucleotide sequence ID" value="NC_014500.1"/>
</dbReference>
<dbReference type="OrthoDB" id="6849577at2"/>
<proteinExistence type="inferred from homology"/>
<evidence type="ECO:0000256" key="8">
    <source>
        <dbReference type="ARBA" id="ARBA00022967"/>
    </source>
</evidence>
<keyword evidence="5" id="KW-0997">Cell inner membrane</keyword>
<dbReference type="GO" id="GO:0055085">
    <property type="term" value="P:transmembrane transport"/>
    <property type="evidence" value="ECO:0007669"/>
    <property type="project" value="UniProtKB-ARBA"/>
</dbReference>
<dbReference type="SMART" id="SM00382">
    <property type="entry name" value="AAA"/>
    <property type="match status" value="1"/>
</dbReference>
<evidence type="ECO:0000256" key="6">
    <source>
        <dbReference type="ARBA" id="ARBA00022741"/>
    </source>
</evidence>
<keyword evidence="9" id="KW-0472">Membrane</keyword>
<evidence type="ECO:0000256" key="9">
    <source>
        <dbReference type="ARBA" id="ARBA00023136"/>
    </source>
</evidence>
<dbReference type="PATRIC" id="fig|198628.6.peg.1821"/>
<reference evidence="11 12" key="1">
    <citation type="journal article" date="2011" name="J. Bacteriol.">
        <title>Genome sequence of the plant-pathogenic bacterium Dickeya dadantii 3937.</title>
        <authorList>
            <person name="Glasner J.D."/>
            <person name="Yang C.H."/>
            <person name="Reverchon S."/>
            <person name="Hugouvieux-Cotte-Pattat N."/>
            <person name="Condemine G."/>
            <person name="Bohin J.P."/>
            <person name="Van Gijsegem F."/>
            <person name="Yang S."/>
            <person name="Franza T."/>
            <person name="Expert D."/>
            <person name="Plunkett G. III"/>
            <person name="San Francisco M.J."/>
            <person name="Charkowski A.O."/>
            <person name="Py B."/>
            <person name="Bell K."/>
            <person name="Rauscher L."/>
            <person name="Rodriguez-Palenzuela P."/>
            <person name="Toussaint A."/>
            <person name="Holeva M.C."/>
            <person name="He S.Y."/>
            <person name="Douet V."/>
            <person name="Boccara M."/>
            <person name="Blanco C."/>
            <person name="Toth I."/>
            <person name="Anderson B.D."/>
            <person name="Biehl B.S."/>
            <person name="Mau B."/>
            <person name="Flynn S.M."/>
            <person name="Barras F."/>
            <person name="Lindeberg M."/>
            <person name="Birch P.R."/>
            <person name="Tsuyumu S."/>
            <person name="Shi X."/>
            <person name="Hibbing M."/>
            <person name="Yap M.N."/>
            <person name="Carpentier M."/>
            <person name="Dassa E."/>
            <person name="Umehara M."/>
            <person name="Kim J.F."/>
            <person name="Rusch M."/>
            <person name="Soni P."/>
            <person name="Mayhew G.F."/>
            <person name="Fouts D.E."/>
            <person name="Gill S.R."/>
            <person name="Blattner F.R."/>
            <person name="Keen N.T."/>
            <person name="Perna N.T."/>
        </authorList>
    </citation>
    <scope>NUCLEOTIDE SEQUENCE [LARGE SCALE GENOMIC DNA]</scope>
    <source>
        <strain evidence="11 12">3937</strain>
    </source>
</reference>
<evidence type="ECO:0000256" key="3">
    <source>
        <dbReference type="ARBA" id="ARBA00022448"/>
    </source>
</evidence>
<dbReference type="PROSITE" id="PS50893">
    <property type="entry name" value="ABC_TRANSPORTER_2"/>
    <property type="match status" value="1"/>
</dbReference>
<dbReference type="PANTHER" id="PTHR43297">
    <property type="entry name" value="OLIGOPEPTIDE TRANSPORT ATP-BINDING PROTEIN APPD"/>
    <property type="match status" value="1"/>
</dbReference>
<evidence type="ECO:0000256" key="7">
    <source>
        <dbReference type="ARBA" id="ARBA00022840"/>
    </source>
</evidence>
<dbReference type="InterPro" id="IPR017871">
    <property type="entry name" value="ABC_transporter-like_CS"/>
</dbReference>
<dbReference type="SUPFAM" id="SSF52540">
    <property type="entry name" value="P-loop containing nucleoside triphosphate hydrolases"/>
    <property type="match status" value="1"/>
</dbReference>
<sequence length="296" mass="31449">MRESVLSIHDLSISFPAGKHRTTPVRSVSFDVRKGEILGIVGESGSGKSLSCLAVAGLLPATAQASGAVAIGGQTFAAADLPKALASKRLPPIGMIFQEPVSCLNPVRSVGEQIAEAARSAGHSAEQARKIALQLLKDVAIDEPETRYHDYPSQFSGGMCQRVMIATALALAPQLVIADEPTTALDVTVQAQVVSLLVSLVRQRGIAMIFISHDLDLIAEVCDRIVVMYGGEIMEVGTTENIYARPSRPYTRLLLDAMPGHGEPLTRLVEMPHDWRLDAAASLTSATSATSAERLS</sequence>
<accession>E0SL05</accession>
<dbReference type="KEGG" id="ddd:Dda3937_02914"/>
<keyword evidence="8" id="KW-1278">Translocase</keyword>
<evidence type="ECO:0000256" key="1">
    <source>
        <dbReference type="ARBA" id="ARBA00004417"/>
    </source>
</evidence>
<dbReference type="Pfam" id="PF08352">
    <property type="entry name" value="oligo_HPY"/>
    <property type="match status" value="1"/>
</dbReference>
<keyword evidence="4" id="KW-1003">Cell membrane</keyword>